<dbReference type="Proteomes" id="UP000746612">
    <property type="component" value="Unassembled WGS sequence"/>
</dbReference>
<reference evidence="1" key="2">
    <citation type="submission" date="2021-03" db="EMBL/GenBank/DDBJ databases">
        <authorList>
            <person name="Alouane T."/>
            <person name="Langin T."/>
            <person name="Bonhomme L."/>
        </authorList>
    </citation>
    <scope>NUCLEOTIDE SEQUENCE</scope>
    <source>
        <strain evidence="1">MDC_Fg202</strain>
    </source>
</reference>
<evidence type="ECO:0000313" key="1">
    <source>
        <dbReference type="EMBL" id="CAG1969045.1"/>
    </source>
</evidence>
<protein>
    <submittedName>
        <fullName evidence="2">Uncharacterized protein</fullName>
    </submittedName>
</protein>
<dbReference type="AlphaFoldDB" id="A0A4E9ELW5"/>
<reference evidence="2" key="1">
    <citation type="submission" date="2019-04" db="EMBL/GenBank/DDBJ databases">
        <authorList>
            <person name="Melise S."/>
            <person name="Noan J."/>
            <person name="Okalmin O."/>
        </authorList>
    </citation>
    <scope>NUCLEOTIDE SEQUENCE</scope>
    <source>
        <strain evidence="2">FN9</strain>
    </source>
</reference>
<dbReference type="EMBL" id="CAJPIJ010000078">
    <property type="protein sequence ID" value="CAG1969045.1"/>
    <property type="molecule type" value="Genomic_DNA"/>
</dbReference>
<dbReference type="OMA" id="LITTHCN"/>
<organism evidence="2">
    <name type="scientific">Gibberella zeae</name>
    <name type="common">Wheat head blight fungus</name>
    <name type="synonym">Fusarium graminearum</name>
    <dbReference type="NCBI Taxonomy" id="5518"/>
    <lineage>
        <taxon>Eukaryota</taxon>
        <taxon>Fungi</taxon>
        <taxon>Dikarya</taxon>
        <taxon>Ascomycota</taxon>
        <taxon>Pezizomycotina</taxon>
        <taxon>Sordariomycetes</taxon>
        <taxon>Hypocreomycetidae</taxon>
        <taxon>Hypocreales</taxon>
        <taxon>Nectriaceae</taxon>
        <taxon>Fusarium</taxon>
    </lineage>
</organism>
<proteinExistence type="predicted"/>
<gene>
    <name evidence="2" type="ORF">FUG_LOCUS512005</name>
    <name evidence="1" type="ORF">MDCFG202_LOCUS63608</name>
</gene>
<name>A0A4E9ELW5_GIBZA</name>
<accession>A0A4E9ELW5</accession>
<dbReference type="EMBL" id="CAAKMV010000174">
    <property type="protein sequence ID" value="VIO63489.1"/>
    <property type="molecule type" value="Genomic_DNA"/>
</dbReference>
<evidence type="ECO:0000313" key="2">
    <source>
        <dbReference type="EMBL" id="VIO63489.1"/>
    </source>
</evidence>
<sequence length="115" mass="12710">MGWPRPLITTHCNDDDNDDDNDDNLKPVLLNEYINHISSASTVICSSSSFSDLSTLHGQSTFLSYNKTGVSYQNKCLVSDQKGGRHCGPALIHMGTRRTFQRSADPSSLSLFSDR</sequence>